<dbReference type="AlphaFoldDB" id="A0A0C9X2B3"/>
<feature type="compositionally biased region" description="Basic residues" evidence="1">
    <location>
        <begin position="139"/>
        <end position="151"/>
    </location>
</feature>
<dbReference type="EMBL" id="KN838968">
    <property type="protein sequence ID" value="KIJ91786.1"/>
    <property type="molecule type" value="Genomic_DNA"/>
</dbReference>
<keyword evidence="3" id="KW-1185">Reference proteome</keyword>
<dbReference type="Proteomes" id="UP000054477">
    <property type="component" value="Unassembled WGS sequence"/>
</dbReference>
<dbReference type="HOGENOM" id="CLU_1240318_0_0_1"/>
<evidence type="ECO:0000256" key="1">
    <source>
        <dbReference type="SAM" id="MobiDB-lite"/>
    </source>
</evidence>
<reference evidence="3" key="2">
    <citation type="submission" date="2015-01" db="EMBL/GenBank/DDBJ databases">
        <title>Evolutionary Origins and Diversification of the Mycorrhizal Mutualists.</title>
        <authorList>
            <consortium name="DOE Joint Genome Institute"/>
            <consortium name="Mycorrhizal Genomics Consortium"/>
            <person name="Kohler A."/>
            <person name="Kuo A."/>
            <person name="Nagy L.G."/>
            <person name="Floudas D."/>
            <person name="Copeland A."/>
            <person name="Barry K.W."/>
            <person name="Cichocki N."/>
            <person name="Veneault-Fourrey C."/>
            <person name="LaButti K."/>
            <person name="Lindquist E.A."/>
            <person name="Lipzen A."/>
            <person name="Lundell T."/>
            <person name="Morin E."/>
            <person name="Murat C."/>
            <person name="Riley R."/>
            <person name="Ohm R."/>
            <person name="Sun H."/>
            <person name="Tunlid A."/>
            <person name="Henrissat B."/>
            <person name="Grigoriev I.V."/>
            <person name="Hibbett D.S."/>
            <person name="Martin F."/>
        </authorList>
    </citation>
    <scope>NUCLEOTIDE SEQUENCE [LARGE SCALE GENOMIC DNA]</scope>
    <source>
        <strain evidence="3">LaAM-08-1</strain>
    </source>
</reference>
<accession>A0A0C9X2B3</accession>
<organism evidence="2 3">
    <name type="scientific">Laccaria amethystina LaAM-08-1</name>
    <dbReference type="NCBI Taxonomy" id="1095629"/>
    <lineage>
        <taxon>Eukaryota</taxon>
        <taxon>Fungi</taxon>
        <taxon>Dikarya</taxon>
        <taxon>Basidiomycota</taxon>
        <taxon>Agaricomycotina</taxon>
        <taxon>Agaricomycetes</taxon>
        <taxon>Agaricomycetidae</taxon>
        <taxon>Agaricales</taxon>
        <taxon>Agaricineae</taxon>
        <taxon>Hydnangiaceae</taxon>
        <taxon>Laccaria</taxon>
    </lineage>
</organism>
<protein>
    <submittedName>
        <fullName evidence="2">Uncharacterized protein</fullName>
    </submittedName>
</protein>
<name>A0A0C9X2B3_9AGAR</name>
<sequence>MHASPVSGSIRQGQVKELPCCQLQPKLGRGPGLIIGNSLDDNLPWQTLVMGGFLAYNMPSNPKNKRIAWLTGDQRCEGGEAEERVQCLSIKGADELGLGVKKRRARDCWAYKLLLGPTEKKAPDGALNTGGSVGEARSRANHGHSSGHHPNHGLDNRVHEVVGSAFRGGPYTTQLLQAERDSEPTKIVPEWCHGEHEWLVGSYEDWKRWPGPSSISRRLDQVV</sequence>
<evidence type="ECO:0000313" key="2">
    <source>
        <dbReference type="EMBL" id="KIJ91786.1"/>
    </source>
</evidence>
<gene>
    <name evidence="2" type="ORF">K443DRAFT_126146</name>
</gene>
<feature type="region of interest" description="Disordered" evidence="1">
    <location>
        <begin position="120"/>
        <end position="154"/>
    </location>
</feature>
<reference evidence="2 3" key="1">
    <citation type="submission" date="2014-04" db="EMBL/GenBank/DDBJ databases">
        <authorList>
            <consortium name="DOE Joint Genome Institute"/>
            <person name="Kuo A."/>
            <person name="Kohler A."/>
            <person name="Nagy L.G."/>
            <person name="Floudas D."/>
            <person name="Copeland A."/>
            <person name="Barry K.W."/>
            <person name="Cichocki N."/>
            <person name="Veneault-Fourrey C."/>
            <person name="LaButti K."/>
            <person name="Lindquist E.A."/>
            <person name="Lipzen A."/>
            <person name="Lundell T."/>
            <person name="Morin E."/>
            <person name="Murat C."/>
            <person name="Sun H."/>
            <person name="Tunlid A."/>
            <person name="Henrissat B."/>
            <person name="Grigoriev I.V."/>
            <person name="Hibbett D.S."/>
            <person name="Martin F."/>
            <person name="Nordberg H.P."/>
            <person name="Cantor M.N."/>
            <person name="Hua S.X."/>
        </authorList>
    </citation>
    <scope>NUCLEOTIDE SEQUENCE [LARGE SCALE GENOMIC DNA]</scope>
    <source>
        <strain evidence="2 3">LaAM-08-1</strain>
    </source>
</reference>
<proteinExistence type="predicted"/>
<evidence type="ECO:0000313" key="3">
    <source>
        <dbReference type="Proteomes" id="UP000054477"/>
    </source>
</evidence>